<evidence type="ECO:0000313" key="2">
    <source>
        <dbReference type="Proteomes" id="UP000470520"/>
    </source>
</evidence>
<organism evidence="1 2">
    <name type="scientific">Streptomyces bauhiniae</name>
    <dbReference type="NCBI Taxonomy" id="2340725"/>
    <lineage>
        <taxon>Bacteria</taxon>
        <taxon>Bacillati</taxon>
        <taxon>Actinomycetota</taxon>
        <taxon>Actinomycetes</taxon>
        <taxon>Kitasatosporales</taxon>
        <taxon>Streptomycetaceae</taxon>
        <taxon>Streptomyces</taxon>
    </lineage>
</organism>
<reference evidence="1 2" key="1">
    <citation type="submission" date="2020-01" db="EMBL/GenBank/DDBJ databases">
        <title>Insect and environment-associated Actinomycetes.</title>
        <authorList>
            <person name="Currrie C."/>
            <person name="Chevrette M."/>
            <person name="Carlson C."/>
            <person name="Stubbendieck R."/>
            <person name="Wendt-Pienkowski E."/>
        </authorList>
    </citation>
    <scope>NUCLEOTIDE SEQUENCE [LARGE SCALE GENOMIC DNA]</scope>
    <source>
        <strain evidence="1 2">SID7754</strain>
    </source>
</reference>
<name>A0A7K3QYR8_9ACTN</name>
<feature type="non-terminal residue" evidence="1">
    <location>
        <position position="71"/>
    </location>
</feature>
<proteinExistence type="predicted"/>
<dbReference type="AlphaFoldDB" id="A0A7K3QYR8"/>
<protein>
    <submittedName>
        <fullName evidence="1">Uncharacterized protein</fullName>
    </submittedName>
</protein>
<dbReference type="EMBL" id="JAAGMR010000293">
    <property type="protein sequence ID" value="NEB95068.1"/>
    <property type="molecule type" value="Genomic_DNA"/>
</dbReference>
<dbReference type="Proteomes" id="UP000470520">
    <property type="component" value="Unassembled WGS sequence"/>
</dbReference>
<gene>
    <name evidence="1" type="ORF">G3I21_25885</name>
</gene>
<dbReference type="RefSeq" id="WP_164193337.1">
    <property type="nucleotide sequence ID" value="NZ_JAAGMR010000293.1"/>
</dbReference>
<comment type="caution">
    <text evidence="1">The sequence shown here is derived from an EMBL/GenBank/DDBJ whole genome shotgun (WGS) entry which is preliminary data.</text>
</comment>
<accession>A0A7K3QYR8</accession>
<evidence type="ECO:0000313" key="1">
    <source>
        <dbReference type="EMBL" id="NEB95068.1"/>
    </source>
</evidence>
<sequence>YLTRWFEDERPLPATPHATVATAAQALLHTHRHGALDHLTEALIDSGHRRAVELLAVLAEDEPSAACRAVD</sequence>
<feature type="non-terminal residue" evidence="1">
    <location>
        <position position="1"/>
    </location>
</feature>